<dbReference type="PANTHER" id="PTHR43130:SF3">
    <property type="entry name" value="HTH-TYPE TRANSCRIPTIONAL REGULATOR RV1931C"/>
    <property type="match status" value="1"/>
</dbReference>
<dbReference type="EMBL" id="SHKW01000002">
    <property type="protein sequence ID" value="RZU35493.1"/>
    <property type="molecule type" value="Genomic_DNA"/>
</dbReference>
<dbReference type="PROSITE" id="PS01124">
    <property type="entry name" value="HTH_ARAC_FAMILY_2"/>
    <property type="match status" value="1"/>
</dbReference>
<dbReference type="RefSeq" id="WP_130423781.1">
    <property type="nucleotide sequence ID" value="NZ_SHKW01000002.1"/>
</dbReference>
<dbReference type="InterPro" id="IPR029062">
    <property type="entry name" value="Class_I_gatase-like"/>
</dbReference>
<dbReference type="InterPro" id="IPR052158">
    <property type="entry name" value="INH-QAR"/>
</dbReference>
<accession>A0A4Q7YFV0</accession>
<dbReference type="Pfam" id="PF01965">
    <property type="entry name" value="DJ-1_PfpI"/>
    <property type="match status" value="1"/>
</dbReference>
<dbReference type="SUPFAM" id="SSF52317">
    <property type="entry name" value="Class I glutamine amidotransferase-like"/>
    <property type="match status" value="1"/>
</dbReference>
<dbReference type="Gene3D" id="1.10.10.60">
    <property type="entry name" value="Homeodomain-like"/>
    <property type="match status" value="1"/>
</dbReference>
<evidence type="ECO:0000259" key="3">
    <source>
        <dbReference type="PROSITE" id="PS01124"/>
    </source>
</evidence>
<dbReference type="GO" id="GO:0003700">
    <property type="term" value="F:DNA-binding transcription factor activity"/>
    <property type="evidence" value="ECO:0007669"/>
    <property type="project" value="InterPro"/>
</dbReference>
<dbReference type="AlphaFoldDB" id="A0A4Q7YFV0"/>
<dbReference type="SMART" id="SM00342">
    <property type="entry name" value="HTH_ARAC"/>
    <property type="match status" value="1"/>
</dbReference>
<dbReference type="Proteomes" id="UP000292958">
    <property type="component" value="Unassembled WGS sequence"/>
</dbReference>
<dbReference type="InterPro" id="IPR002818">
    <property type="entry name" value="DJ-1/PfpI"/>
</dbReference>
<feature type="domain" description="HTH araC/xylS-type" evidence="3">
    <location>
        <begin position="211"/>
        <end position="309"/>
    </location>
</feature>
<evidence type="ECO:0000313" key="4">
    <source>
        <dbReference type="EMBL" id="RZU35493.1"/>
    </source>
</evidence>
<evidence type="ECO:0000313" key="5">
    <source>
        <dbReference type="Proteomes" id="UP000292958"/>
    </source>
</evidence>
<keyword evidence="1" id="KW-0805">Transcription regulation</keyword>
<dbReference type="InterPro" id="IPR018060">
    <property type="entry name" value="HTH_AraC"/>
</dbReference>
<reference evidence="4 5" key="1">
    <citation type="submission" date="2019-02" db="EMBL/GenBank/DDBJ databases">
        <title>Genomic Encyclopedia of Archaeal and Bacterial Type Strains, Phase II (KMG-II): from individual species to whole genera.</title>
        <authorList>
            <person name="Goeker M."/>
        </authorList>
    </citation>
    <scope>NUCLEOTIDE SEQUENCE [LARGE SCALE GENOMIC DNA]</scope>
    <source>
        <strain evidence="4 5">DSM 18101</strain>
    </source>
</reference>
<name>A0A4Q7YFV0_9BACT</name>
<keyword evidence="5" id="KW-1185">Reference proteome</keyword>
<protein>
    <submittedName>
        <fullName evidence="4">Transcriptional regulator GlxA family with amidase domain</fullName>
    </submittedName>
</protein>
<evidence type="ECO:0000256" key="1">
    <source>
        <dbReference type="ARBA" id="ARBA00023015"/>
    </source>
</evidence>
<organism evidence="4 5">
    <name type="scientific">Edaphobacter modestus</name>
    <dbReference type="NCBI Taxonomy" id="388466"/>
    <lineage>
        <taxon>Bacteria</taxon>
        <taxon>Pseudomonadati</taxon>
        <taxon>Acidobacteriota</taxon>
        <taxon>Terriglobia</taxon>
        <taxon>Terriglobales</taxon>
        <taxon>Acidobacteriaceae</taxon>
        <taxon>Edaphobacter</taxon>
    </lineage>
</organism>
<dbReference type="Pfam" id="PF12833">
    <property type="entry name" value="HTH_18"/>
    <property type="match status" value="1"/>
</dbReference>
<evidence type="ECO:0000256" key="2">
    <source>
        <dbReference type="ARBA" id="ARBA00023163"/>
    </source>
</evidence>
<dbReference type="PANTHER" id="PTHR43130">
    <property type="entry name" value="ARAC-FAMILY TRANSCRIPTIONAL REGULATOR"/>
    <property type="match status" value="1"/>
</dbReference>
<keyword evidence="2" id="KW-0804">Transcription</keyword>
<comment type="caution">
    <text evidence="4">The sequence shown here is derived from an EMBL/GenBank/DDBJ whole genome shotgun (WGS) entry which is preliminary data.</text>
</comment>
<sequence>MRKVVISGPPRVQILDVTGPLEVFSNVADYQVTLVSSDGTDQLMTNRGIKLAGAVPRDSVSDPIDTLVIAGGPDPEIGEYDSDYLRWIADAAGRSRRVASIYTGAFLLAAAGLLDHKNAVTHWSFCDRLAQEFPKINVLPSRIFLRDGAIYTSAGNTAGIDLSLSLVEEDHGHQTALSVARHLVMFLVRPGGQAQYSHMLSRQAMTSEPLRELQVYMLEHLKADLSVEALAERIGMSPRHFSRVCLREMKMNPGQFVDRMRVEAAQQMIDSSSLGLKEIADDCGFGSADSMRRTFQRVIGITAGEYTERFKQV</sequence>
<proteinExistence type="predicted"/>
<dbReference type="CDD" id="cd03137">
    <property type="entry name" value="GATase1_AraC_1"/>
    <property type="match status" value="1"/>
</dbReference>
<dbReference type="OrthoDB" id="6382410at2"/>
<dbReference type="InterPro" id="IPR009057">
    <property type="entry name" value="Homeodomain-like_sf"/>
</dbReference>
<dbReference type="Gene3D" id="3.40.50.880">
    <property type="match status" value="1"/>
</dbReference>
<gene>
    <name evidence="4" type="ORF">BDD14_5548</name>
</gene>
<dbReference type="SUPFAM" id="SSF46689">
    <property type="entry name" value="Homeodomain-like"/>
    <property type="match status" value="2"/>
</dbReference>
<dbReference type="GO" id="GO:0043565">
    <property type="term" value="F:sequence-specific DNA binding"/>
    <property type="evidence" value="ECO:0007669"/>
    <property type="project" value="InterPro"/>
</dbReference>